<dbReference type="EMBL" id="JABEYC010000248">
    <property type="protein sequence ID" value="KAF4980209.1"/>
    <property type="molecule type" value="Genomic_DNA"/>
</dbReference>
<dbReference type="Proteomes" id="UP000635477">
    <property type="component" value="Unassembled WGS sequence"/>
</dbReference>
<evidence type="ECO:0000313" key="1">
    <source>
        <dbReference type="EMBL" id="KAF4980209.1"/>
    </source>
</evidence>
<reference evidence="1" key="1">
    <citation type="journal article" date="2020" name="BMC Genomics">
        <title>Correction to: Identification and distribution of gene clusters required for synthesis of sphingolipid metabolism inhibitors in diverse species of the filamentous fungus Fusarium.</title>
        <authorList>
            <person name="Kim H.S."/>
            <person name="Lohmar J.M."/>
            <person name="Busman M."/>
            <person name="Brown D.W."/>
            <person name="Naumann T.A."/>
            <person name="Divon H.H."/>
            <person name="Lysoe E."/>
            <person name="Uhlig S."/>
            <person name="Proctor R.H."/>
        </authorList>
    </citation>
    <scope>NUCLEOTIDE SEQUENCE</scope>
    <source>
        <strain evidence="1">NRRL 22465</strain>
    </source>
</reference>
<dbReference type="OrthoDB" id="2823490at2759"/>
<keyword evidence="2" id="KW-1185">Reference proteome</keyword>
<comment type="caution">
    <text evidence="1">The sequence shown here is derived from an EMBL/GenBank/DDBJ whole genome shotgun (WGS) entry which is preliminary data.</text>
</comment>
<name>A0A8H4XLI3_9HYPO</name>
<accession>A0A8H4XLI3</accession>
<sequence length="390" mass="44267">MGNVEPLETPALIVCLPETAPADFVPLHDFVLLASIKETPSNIALKHPPSHIAMALLQIPLELRQNIFRCVVCSPTEAPSSPSASQKGRYQLLESLSGDRGIWQLPPENPAISLLLVNKQVHIEVKDVLGHVPADYHVDIMFVKRYGLWTTWTIPRLPSTQYIDSVHATFRLFDPTDDLEPRFRNSLNFEGGAGGPEPALWAFYNLLIVLLCRGPGYFGPPRSSEPSRTNSQYVVKKIVVDILAPTDGATHRSLVWSDKECQGKPSRLHMYGRDLFDVEESAPEKCLASYIINHLHDLIDLTYHTMNYGMVLHESVAESIVVLVNGTECQRYDMEEIVQGHQVLYWGETADLIKDRKEHHRIWRIWLDERRLRMKHGLELDNNCPVDEIM</sequence>
<reference evidence="1" key="2">
    <citation type="submission" date="2020-05" db="EMBL/GenBank/DDBJ databases">
        <authorList>
            <person name="Kim H.-S."/>
            <person name="Proctor R.H."/>
            <person name="Brown D.W."/>
        </authorList>
    </citation>
    <scope>NUCLEOTIDE SEQUENCE</scope>
    <source>
        <strain evidence="1">NRRL 22465</strain>
    </source>
</reference>
<gene>
    <name evidence="1" type="ORF">FZEAL_3720</name>
</gene>
<dbReference type="AlphaFoldDB" id="A0A8H4XLI3"/>
<protein>
    <submittedName>
        <fullName evidence="1">Uncharacterized protein</fullName>
    </submittedName>
</protein>
<organism evidence="1 2">
    <name type="scientific">Fusarium zealandicum</name>
    <dbReference type="NCBI Taxonomy" id="1053134"/>
    <lineage>
        <taxon>Eukaryota</taxon>
        <taxon>Fungi</taxon>
        <taxon>Dikarya</taxon>
        <taxon>Ascomycota</taxon>
        <taxon>Pezizomycotina</taxon>
        <taxon>Sordariomycetes</taxon>
        <taxon>Hypocreomycetidae</taxon>
        <taxon>Hypocreales</taxon>
        <taxon>Nectriaceae</taxon>
        <taxon>Fusarium</taxon>
        <taxon>Fusarium staphyleae species complex</taxon>
    </lineage>
</organism>
<evidence type="ECO:0000313" key="2">
    <source>
        <dbReference type="Proteomes" id="UP000635477"/>
    </source>
</evidence>
<proteinExistence type="predicted"/>